<name>A0A1M7TAZ6_9BRAD</name>
<protein>
    <submittedName>
        <fullName evidence="3">Uncharacterized protein</fullName>
    </submittedName>
</protein>
<dbReference type="EMBL" id="LT670849">
    <property type="protein sequence ID" value="SHN67901.1"/>
    <property type="molecule type" value="Genomic_DNA"/>
</dbReference>
<feature type="region of interest" description="Disordered" evidence="1">
    <location>
        <begin position="19"/>
        <end position="59"/>
    </location>
</feature>
<sequence length="198" mass="21964">MSPEQTDIKRINEAVMRFRPCAHYRPSKSKRQQRPEGSAMPGTAGSGFRFHTPPAERTRGDSYLTLTRSRLRHCRQSLLRRGGRPTLSGPGARVFGFHPISNRFPLNLIAAAENKEMGRAFDHTHCRYEVRFMSSLALREDIRPATDAPGISISARAASRSKPANASLEGILLFSGIGLGLLVLAAIFSYLELPPPYF</sequence>
<keyword evidence="2" id="KW-1133">Transmembrane helix</keyword>
<keyword evidence="4" id="KW-1185">Reference proteome</keyword>
<feature type="transmembrane region" description="Helical" evidence="2">
    <location>
        <begin position="170"/>
        <end position="191"/>
    </location>
</feature>
<dbReference type="Proteomes" id="UP000184096">
    <property type="component" value="Chromosome I"/>
</dbReference>
<evidence type="ECO:0000256" key="1">
    <source>
        <dbReference type="SAM" id="MobiDB-lite"/>
    </source>
</evidence>
<keyword evidence="2" id="KW-0812">Transmembrane</keyword>
<evidence type="ECO:0000313" key="3">
    <source>
        <dbReference type="EMBL" id="SHN67901.1"/>
    </source>
</evidence>
<proteinExistence type="predicted"/>
<dbReference type="AlphaFoldDB" id="A0A1M7TAZ6"/>
<reference evidence="4" key="1">
    <citation type="submission" date="2016-11" db="EMBL/GenBank/DDBJ databases">
        <authorList>
            <person name="Varghese N."/>
            <person name="Submissions S."/>
        </authorList>
    </citation>
    <scope>NUCLEOTIDE SEQUENCE [LARGE SCALE GENOMIC DNA]</scope>
    <source>
        <strain evidence="4">GAS401</strain>
    </source>
</reference>
<accession>A0A1M7TAZ6</accession>
<evidence type="ECO:0000313" key="4">
    <source>
        <dbReference type="Proteomes" id="UP000184096"/>
    </source>
</evidence>
<feature type="compositionally biased region" description="Basic residues" evidence="1">
    <location>
        <begin position="20"/>
        <end position="32"/>
    </location>
</feature>
<keyword evidence="2" id="KW-0472">Membrane</keyword>
<evidence type="ECO:0000256" key="2">
    <source>
        <dbReference type="SAM" id="Phobius"/>
    </source>
</evidence>
<organism evidence="3 4">
    <name type="scientific">Bradyrhizobium erythrophlei</name>
    <dbReference type="NCBI Taxonomy" id="1437360"/>
    <lineage>
        <taxon>Bacteria</taxon>
        <taxon>Pseudomonadati</taxon>
        <taxon>Pseudomonadota</taxon>
        <taxon>Alphaproteobacteria</taxon>
        <taxon>Hyphomicrobiales</taxon>
        <taxon>Nitrobacteraceae</taxon>
        <taxon>Bradyrhizobium</taxon>
    </lineage>
</organism>
<gene>
    <name evidence="3" type="ORF">SAMN05444170_1257</name>
</gene>